<accession>B6VT49</accession>
<sequence>MFCHILYTKHYIILIIKRKAYQLLIAGNKIVTKKNEEIVLW</sequence>
<evidence type="ECO:0000313" key="2">
    <source>
        <dbReference type="Proteomes" id="UP000004849"/>
    </source>
</evidence>
<gene>
    <name evidence="1" type="ORF">BACDOR_00619</name>
</gene>
<dbReference type="HOGENOM" id="CLU_3265569_0_0_10"/>
<protein>
    <submittedName>
        <fullName evidence="1">Uncharacterized protein</fullName>
    </submittedName>
</protein>
<proteinExistence type="predicted"/>
<dbReference type="Proteomes" id="UP000004849">
    <property type="component" value="Unassembled WGS sequence"/>
</dbReference>
<reference evidence="1 2" key="2">
    <citation type="submission" date="2008-10" db="EMBL/GenBank/DDBJ databases">
        <authorList>
            <person name="Fulton L."/>
            <person name="Clifton S."/>
            <person name="Fulton B."/>
            <person name="Xu J."/>
            <person name="Minx P."/>
            <person name="Pepin K.H."/>
            <person name="Johnson M."/>
            <person name="Thiruvilangam P."/>
            <person name="Bhonagiri V."/>
            <person name="Nash W.E."/>
            <person name="Mardis E.R."/>
            <person name="Wilson R.K."/>
        </authorList>
    </citation>
    <scope>NUCLEOTIDE SEQUENCE [LARGE SCALE GENOMIC DNA]</scope>
    <source>
        <strain evidence="1 2">DSM 17855</strain>
    </source>
</reference>
<evidence type="ECO:0000313" key="1">
    <source>
        <dbReference type="EMBL" id="EEB26933.1"/>
    </source>
</evidence>
<organism evidence="1 2">
    <name type="scientific">Phocaeicola dorei DSM 17855</name>
    <dbReference type="NCBI Taxonomy" id="483217"/>
    <lineage>
        <taxon>Bacteria</taxon>
        <taxon>Pseudomonadati</taxon>
        <taxon>Bacteroidota</taxon>
        <taxon>Bacteroidia</taxon>
        <taxon>Bacteroidales</taxon>
        <taxon>Bacteroidaceae</taxon>
        <taxon>Phocaeicola</taxon>
    </lineage>
</organism>
<dbReference type="EMBL" id="ABWZ01000013">
    <property type="protein sequence ID" value="EEB26933.1"/>
    <property type="molecule type" value="Genomic_DNA"/>
</dbReference>
<dbReference type="AlphaFoldDB" id="B6VT49"/>
<name>B6VT49_9BACT</name>
<reference evidence="1 2" key="1">
    <citation type="submission" date="2008-10" db="EMBL/GenBank/DDBJ databases">
        <title>Draft genome sequence of Bacteroides dorei (DSM 17855).</title>
        <authorList>
            <person name="Sudarsanam P."/>
            <person name="Ley R."/>
            <person name="Guruge J."/>
            <person name="Turnbaugh P.J."/>
            <person name="Mahowald M."/>
            <person name="Liep D."/>
            <person name="Gordon J."/>
        </authorList>
    </citation>
    <scope>NUCLEOTIDE SEQUENCE [LARGE SCALE GENOMIC DNA]</scope>
    <source>
        <strain evidence="1 2">DSM 17855</strain>
    </source>
</reference>